<keyword evidence="3" id="KW-1185">Reference proteome</keyword>
<feature type="compositionally biased region" description="Polar residues" evidence="1">
    <location>
        <begin position="364"/>
        <end position="376"/>
    </location>
</feature>
<feature type="region of interest" description="Disordered" evidence="1">
    <location>
        <begin position="88"/>
        <end position="108"/>
    </location>
</feature>
<dbReference type="AlphaFoldDB" id="A0A6A4JEZ9"/>
<protein>
    <submittedName>
        <fullName evidence="2">Uncharacterized protein</fullName>
    </submittedName>
</protein>
<evidence type="ECO:0000313" key="2">
    <source>
        <dbReference type="EMBL" id="KAF6202569.1"/>
    </source>
</evidence>
<name>A0A6A4JEZ9_APOLU</name>
<evidence type="ECO:0000313" key="3">
    <source>
        <dbReference type="Proteomes" id="UP000466442"/>
    </source>
</evidence>
<organism evidence="2 3">
    <name type="scientific">Apolygus lucorum</name>
    <name type="common">Small green plant bug</name>
    <name type="synonym">Lygocoris lucorum</name>
    <dbReference type="NCBI Taxonomy" id="248454"/>
    <lineage>
        <taxon>Eukaryota</taxon>
        <taxon>Metazoa</taxon>
        <taxon>Ecdysozoa</taxon>
        <taxon>Arthropoda</taxon>
        <taxon>Hexapoda</taxon>
        <taxon>Insecta</taxon>
        <taxon>Pterygota</taxon>
        <taxon>Neoptera</taxon>
        <taxon>Paraneoptera</taxon>
        <taxon>Hemiptera</taxon>
        <taxon>Heteroptera</taxon>
        <taxon>Panheteroptera</taxon>
        <taxon>Cimicomorpha</taxon>
        <taxon>Miridae</taxon>
        <taxon>Mirini</taxon>
        <taxon>Apolygus</taxon>
    </lineage>
</organism>
<feature type="compositionally biased region" description="Basic and acidic residues" evidence="1">
    <location>
        <begin position="89"/>
        <end position="102"/>
    </location>
</feature>
<dbReference type="EMBL" id="WIXP02000011">
    <property type="protein sequence ID" value="KAF6202569.1"/>
    <property type="molecule type" value="Genomic_DNA"/>
</dbReference>
<feature type="compositionally biased region" description="Basic residues" evidence="1">
    <location>
        <begin position="288"/>
        <end position="301"/>
    </location>
</feature>
<accession>A0A6A4JEZ9</accession>
<feature type="compositionally biased region" description="Basic and acidic residues" evidence="1">
    <location>
        <begin position="395"/>
        <end position="404"/>
    </location>
</feature>
<feature type="compositionally biased region" description="Low complexity" evidence="1">
    <location>
        <begin position="421"/>
        <end position="433"/>
    </location>
</feature>
<feature type="region of interest" description="Disordered" evidence="1">
    <location>
        <begin position="278"/>
        <end position="466"/>
    </location>
</feature>
<dbReference type="Proteomes" id="UP000466442">
    <property type="component" value="Unassembled WGS sequence"/>
</dbReference>
<feature type="compositionally biased region" description="Basic and acidic residues" evidence="1">
    <location>
        <begin position="335"/>
        <end position="345"/>
    </location>
</feature>
<reference evidence="2" key="1">
    <citation type="journal article" date="2021" name="Mol. Ecol. Resour.">
        <title>Apolygus lucorum genome provides insights into omnivorousness and mesophyll feeding.</title>
        <authorList>
            <person name="Liu Y."/>
            <person name="Liu H."/>
            <person name="Wang H."/>
            <person name="Huang T."/>
            <person name="Liu B."/>
            <person name="Yang B."/>
            <person name="Yin L."/>
            <person name="Li B."/>
            <person name="Zhang Y."/>
            <person name="Zhang S."/>
            <person name="Jiang F."/>
            <person name="Zhang X."/>
            <person name="Ren Y."/>
            <person name="Wang B."/>
            <person name="Wang S."/>
            <person name="Lu Y."/>
            <person name="Wu K."/>
            <person name="Fan W."/>
            <person name="Wang G."/>
        </authorList>
    </citation>
    <scope>NUCLEOTIDE SEQUENCE</scope>
    <source>
        <strain evidence="2">12Hb</strain>
    </source>
</reference>
<gene>
    <name evidence="2" type="ORF">GE061_002967</name>
</gene>
<sequence>MEGDSDFEVVMVTEHVLTAKELRLKLLEALIQCPPPEPLHWTTFLNYVVDRFKSFYPEKIIKDVFHLVDRAITKKRYVSAVIDLDSDDEHTRNNDKGRENREPSSQTALEPISDTVTIDDSCNGNDEDLSLNIQNSTYSRENFEEFRRDSVVKNYAKLFKDVYSIMKKIEDSTTCRVCAKLRYRITKFQEMVSKESELVRATVNPSEPITENVCSSTRKVGRFSSTEEKENSYFEIMRSRFLTEEEAEKIREAILMDKLIELSYPDVLTSVASNPAQCDVANQEPRTPRKKKSKKSSRKSAKATLKDSEITSNNKKKSRNSEPDTFPLETTPETYPEKELSENTSKKKKRPKNSVPDTLPLPTNPENLSENTATENTNKKKRKGRLTELDTLLLETHHGHLREDETTDGSSKRRKTSITQSPSDDSGSDFFPSRKTRRNSKKNKKPRVKRTPRISYFDPIENHSSP</sequence>
<feature type="compositionally biased region" description="Basic residues" evidence="1">
    <location>
        <begin position="434"/>
        <end position="452"/>
    </location>
</feature>
<comment type="caution">
    <text evidence="2">The sequence shown here is derived from an EMBL/GenBank/DDBJ whole genome shotgun (WGS) entry which is preliminary data.</text>
</comment>
<proteinExistence type="predicted"/>
<evidence type="ECO:0000256" key="1">
    <source>
        <dbReference type="SAM" id="MobiDB-lite"/>
    </source>
</evidence>